<keyword evidence="3" id="KW-1185">Reference proteome</keyword>
<evidence type="ECO:0000256" key="1">
    <source>
        <dbReference type="SAM" id="MobiDB-lite"/>
    </source>
</evidence>
<reference evidence="2" key="1">
    <citation type="journal article" date="2023" name="G3 (Bethesda)">
        <title>A reference genome for the long-term kleptoplast-retaining sea slug Elysia crispata morphotype clarki.</title>
        <authorList>
            <person name="Eastman K.E."/>
            <person name="Pendleton A.L."/>
            <person name="Shaikh M.A."/>
            <person name="Suttiyut T."/>
            <person name="Ogas R."/>
            <person name="Tomko P."/>
            <person name="Gavelis G."/>
            <person name="Widhalm J.R."/>
            <person name="Wisecaver J.H."/>
        </authorList>
    </citation>
    <scope>NUCLEOTIDE SEQUENCE</scope>
    <source>
        <strain evidence="2">ECLA1</strain>
    </source>
</reference>
<accession>A0AAE0Z5E9</accession>
<dbReference type="Proteomes" id="UP001283361">
    <property type="component" value="Unassembled WGS sequence"/>
</dbReference>
<organism evidence="2 3">
    <name type="scientific">Elysia crispata</name>
    <name type="common">lettuce slug</name>
    <dbReference type="NCBI Taxonomy" id="231223"/>
    <lineage>
        <taxon>Eukaryota</taxon>
        <taxon>Metazoa</taxon>
        <taxon>Spiralia</taxon>
        <taxon>Lophotrochozoa</taxon>
        <taxon>Mollusca</taxon>
        <taxon>Gastropoda</taxon>
        <taxon>Heterobranchia</taxon>
        <taxon>Euthyneura</taxon>
        <taxon>Panpulmonata</taxon>
        <taxon>Sacoglossa</taxon>
        <taxon>Placobranchoidea</taxon>
        <taxon>Plakobranchidae</taxon>
        <taxon>Elysia</taxon>
    </lineage>
</organism>
<dbReference type="AlphaFoldDB" id="A0AAE0Z5E9"/>
<feature type="region of interest" description="Disordered" evidence="1">
    <location>
        <begin position="94"/>
        <end position="121"/>
    </location>
</feature>
<comment type="caution">
    <text evidence="2">The sequence shown here is derived from an EMBL/GenBank/DDBJ whole genome shotgun (WGS) entry which is preliminary data.</text>
</comment>
<proteinExistence type="predicted"/>
<dbReference type="EMBL" id="JAWDGP010004601">
    <property type="protein sequence ID" value="KAK3763117.1"/>
    <property type="molecule type" value="Genomic_DNA"/>
</dbReference>
<gene>
    <name evidence="2" type="ORF">RRG08_013244</name>
</gene>
<name>A0AAE0Z5E9_9GAST</name>
<evidence type="ECO:0000313" key="2">
    <source>
        <dbReference type="EMBL" id="KAK3763117.1"/>
    </source>
</evidence>
<sequence length="121" mass="13688">MFKSTLSTLHSSRGGVAKQCVCFIKTTQYQHNQQSYSKLLFAASTFLEKSYTQNATFFPFKLGTIGDLRTHPVSQDSNFRELTLENTLYPMTKTLETDPKAHPVTPDPNLEHRSQSTPCNL</sequence>
<protein>
    <submittedName>
        <fullName evidence="2">Uncharacterized protein</fullName>
    </submittedName>
</protein>
<evidence type="ECO:0000313" key="3">
    <source>
        <dbReference type="Proteomes" id="UP001283361"/>
    </source>
</evidence>